<gene>
    <name evidence="1" type="ORF">BCR42DRAFT_438824</name>
</gene>
<evidence type="ECO:0000313" key="1">
    <source>
        <dbReference type="EMBL" id="ORZ14745.1"/>
    </source>
</evidence>
<protein>
    <submittedName>
        <fullName evidence="1">Uncharacterized protein</fullName>
    </submittedName>
</protein>
<proteinExistence type="predicted"/>
<name>A0A1X2IFG3_9FUNG</name>
<dbReference type="Proteomes" id="UP000193560">
    <property type="component" value="Unassembled WGS sequence"/>
</dbReference>
<accession>A0A1X2IFG3</accession>
<dbReference type="EMBL" id="MCGE01000014">
    <property type="protein sequence ID" value="ORZ14745.1"/>
    <property type="molecule type" value="Genomic_DNA"/>
</dbReference>
<keyword evidence="2" id="KW-1185">Reference proteome</keyword>
<reference evidence="1 2" key="1">
    <citation type="submission" date="2016-07" db="EMBL/GenBank/DDBJ databases">
        <title>Pervasive Adenine N6-methylation of Active Genes in Fungi.</title>
        <authorList>
            <consortium name="DOE Joint Genome Institute"/>
            <person name="Mondo S.J."/>
            <person name="Dannebaum R.O."/>
            <person name="Kuo R.C."/>
            <person name="Labutti K."/>
            <person name="Haridas S."/>
            <person name="Kuo A."/>
            <person name="Salamov A."/>
            <person name="Ahrendt S.R."/>
            <person name="Lipzen A."/>
            <person name="Sullivan W."/>
            <person name="Andreopoulos W.B."/>
            <person name="Clum A."/>
            <person name="Lindquist E."/>
            <person name="Daum C."/>
            <person name="Ramamoorthy G.K."/>
            <person name="Gryganskyi A."/>
            <person name="Culley D."/>
            <person name="Magnuson J.K."/>
            <person name="James T.Y."/>
            <person name="O'Malley M.A."/>
            <person name="Stajich J.E."/>
            <person name="Spatafora J.W."/>
            <person name="Visel A."/>
            <person name="Grigoriev I.V."/>
        </authorList>
    </citation>
    <scope>NUCLEOTIDE SEQUENCE [LARGE SCALE GENOMIC DNA]</scope>
    <source>
        <strain evidence="1 2">NRRL 1336</strain>
    </source>
</reference>
<comment type="caution">
    <text evidence="1">The sequence shown here is derived from an EMBL/GenBank/DDBJ whole genome shotgun (WGS) entry which is preliminary data.</text>
</comment>
<evidence type="ECO:0000313" key="2">
    <source>
        <dbReference type="Proteomes" id="UP000193560"/>
    </source>
</evidence>
<organism evidence="1 2">
    <name type="scientific">Absidia repens</name>
    <dbReference type="NCBI Taxonomy" id="90262"/>
    <lineage>
        <taxon>Eukaryota</taxon>
        <taxon>Fungi</taxon>
        <taxon>Fungi incertae sedis</taxon>
        <taxon>Mucoromycota</taxon>
        <taxon>Mucoromycotina</taxon>
        <taxon>Mucoromycetes</taxon>
        <taxon>Mucorales</taxon>
        <taxon>Cunninghamellaceae</taxon>
        <taxon>Absidia</taxon>
    </lineage>
</organism>
<dbReference type="AlphaFoldDB" id="A0A1X2IFG3"/>
<sequence length="95" mass="10758">MSIPLLKTIDSRNAPVEALKKNRTNYDGLFQENHSSHFPNDQRPYSRVLIAPIGTISSDIDDARRFKDTAFQAGKHTLQADLMAPTDYLAFRSLH</sequence>